<proteinExistence type="inferred from homology"/>
<accession>A0A7W9BSH2</accession>
<feature type="transmembrane region" description="Helical" evidence="6">
    <location>
        <begin position="98"/>
        <end position="115"/>
    </location>
</feature>
<protein>
    <recommendedName>
        <fullName evidence="6">GDT1 family protein</fullName>
    </recommendedName>
</protein>
<evidence type="ECO:0000256" key="4">
    <source>
        <dbReference type="ARBA" id="ARBA00022989"/>
    </source>
</evidence>
<dbReference type="GO" id="GO:0016020">
    <property type="term" value="C:membrane"/>
    <property type="evidence" value="ECO:0007669"/>
    <property type="project" value="UniProtKB-SubCell"/>
</dbReference>
<gene>
    <name evidence="7" type="ORF">FHS99_001668</name>
</gene>
<dbReference type="EMBL" id="JACIJR010000003">
    <property type="protein sequence ID" value="MBB5729190.1"/>
    <property type="molecule type" value="Genomic_DNA"/>
</dbReference>
<name>A0A7W9BSH2_9SPHN</name>
<feature type="transmembrane region" description="Helical" evidence="6">
    <location>
        <begin position="130"/>
        <end position="153"/>
    </location>
</feature>
<dbReference type="RefSeq" id="WP_157174783.1">
    <property type="nucleotide sequence ID" value="NZ_BMJP01000002.1"/>
</dbReference>
<evidence type="ECO:0000256" key="6">
    <source>
        <dbReference type="RuleBase" id="RU365102"/>
    </source>
</evidence>
<comment type="subcellular location">
    <subcellularLocation>
        <location evidence="1 6">Membrane</location>
        <topology evidence="1 6">Multi-pass membrane protein</topology>
    </subcellularLocation>
</comment>
<feature type="transmembrane region" description="Helical" evidence="6">
    <location>
        <begin position="38"/>
        <end position="60"/>
    </location>
</feature>
<evidence type="ECO:0000313" key="8">
    <source>
        <dbReference type="Proteomes" id="UP000546701"/>
    </source>
</evidence>
<dbReference type="OrthoDB" id="9801356at2"/>
<dbReference type="InterPro" id="IPR001727">
    <property type="entry name" value="GDT1-like"/>
</dbReference>
<organism evidence="7 8">
    <name type="scientific">Sphingomonas prati</name>
    <dbReference type="NCBI Taxonomy" id="1843237"/>
    <lineage>
        <taxon>Bacteria</taxon>
        <taxon>Pseudomonadati</taxon>
        <taxon>Pseudomonadota</taxon>
        <taxon>Alphaproteobacteria</taxon>
        <taxon>Sphingomonadales</taxon>
        <taxon>Sphingomonadaceae</taxon>
        <taxon>Sphingomonas</taxon>
    </lineage>
</organism>
<dbReference type="Pfam" id="PF01169">
    <property type="entry name" value="GDT1"/>
    <property type="match status" value="2"/>
</dbReference>
<keyword evidence="3 6" id="KW-0812">Transmembrane</keyword>
<evidence type="ECO:0000256" key="2">
    <source>
        <dbReference type="ARBA" id="ARBA00009190"/>
    </source>
</evidence>
<evidence type="ECO:0000313" key="7">
    <source>
        <dbReference type="EMBL" id="MBB5729190.1"/>
    </source>
</evidence>
<comment type="caution">
    <text evidence="7">The sequence shown here is derived from an EMBL/GenBank/DDBJ whole genome shotgun (WGS) entry which is preliminary data.</text>
</comment>
<keyword evidence="4 6" id="KW-1133">Transmembrane helix</keyword>
<dbReference type="GO" id="GO:0046873">
    <property type="term" value="F:metal ion transmembrane transporter activity"/>
    <property type="evidence" value="ECO:0007669"/>
    <property type="project" value="InterPro"/>
</dbReference>
<keyword evidence="5 6" id="KW-0472">Membrane</keyword>
<evidence type="ECO:0000256" key="1">
    <source>
        <dbReference type="ARBA" id="ARBA00004141"/>
    </source>
</evidence>
<reference evidence="7 8" key="1">
    <citation type="submission" date="2020-08" db="EMBL/GenBank/DDBJ databases">
        <title>Genomic Encyclopedia of Type Strains, Phase IV (KMG-IV): sequencing the most valuable type-strain genomes for metagenomic binning, comparative biology and taxonomic classification.</title>
        <authorList>
            <person name="Goeker M."/>
        </authorList>
    </citation>
    <scope>NUCLEOTIDE SEQUENCE [LARGE SCALE GENOMIC DNA]</scope>
    <source>
        <strain evidence="7 8">DSM 103336</strain>
    </source>
</reference>
<dbReference type="AlphaFoldDB" id="A0A7W9BSH2"/>
<evidence type="ECO:0000256" key="5">
    <source>
        <dbReference type="ARBA" id="ARBA00023136"/>
    </source>
</evidence>
<dbReference type="Proteomes" id="UP000546701">
    <property type="component" value="Unassembled WGS sequence"/>
</dbReference>
<keyword evidence="8" id="KW-1185">Reference proteome</keyword>
<comment type="similarity">
    <text evidence="2 6">Belongs to the GDT1 family.</text>
</comment>
<feature type="transmembrane region" description="Helical" evidence="6">
    <location>
        <begin position="165"/>
        <end position="183"/>
    </location>
</feature>
<evidence type="ECO:0000256" key="3">
    <source>
        <dbReference type="ARBA" id="ARBA00022692"/>
    </source>
</evidence>
<sequence length="189" mass="18826">MDALLSAFVACGLAEIGDRSQLLVILLCLKFPDRTGRVLAAAGLAALVSTGIGAAGGAVVHGTVPFRALSLMAALALLSAGIGSLARPKTPKLTVSPRLGAFGGSFGVLLAAGLGDKTQFLAFALSARTAAPVLAAIGATLGVLAAAVPAAMLGRRFVTVMPLRAVRIGIGVVFILVALGFGLDALRLL</sequence>
<feature type="transmembrane region" description="Helical" evidence="6">
    <location>
        <begin position="66"/>
        <end position="86"/>
    </location>
</feature>